<dbReference type="AlphaFoldDB" id="A0A0L0WBD1"/>
<reference evidence="2" key="1">
    <citation type="submission" date="2015-07" db="EMBL/GenBank/DDBJ databases">
        <title>Draft genome sequence of the purine-degrading Gottschalkia purinilyticum DSM 1384 (formerly Clostridium purinilyticum).</title>
        <authorList>
            <person name="Poehlein A."/>
            <person name="Schiel-Bengelsdorf B."/>
            <person name="Bengelsdorf F.R."/>
            <person name="Daniel R."/>
            <person name="Duerre P."/>
        </authorList>
    </citation>
    <scope>NUCLEOTIDE SEQUENCE [LARGE SCALE GENOMIC DNA]</scope>
    <source>
        <strain evidence="2">DSM 1384</strain>
    </source>
</reference>
<organism evidence="1 2">
    <name type="scientific">Gottschalkia purinilytica</name>
    <name type="common">Clostridium purinilyticum</name>
    <dbReference type="NCBI Taxonomy" id="1503"/>
    <lineage>
        <taxon>Bacteria</taxon>
        <taxon>Bacillati</taxon>
        <taxon>Bacillota</taxon>
        <taxon>Tissierellia</taxon>
        <taxon>Tissierellales</taxon>
        <taxon>Gottschalkiaceae</taxon>
        <taxon>Gottschalkia</taxon>
    </lineage>
</organism>
<comment type="caution">
    <text evidence="1">The sequence shown here is derived from an EMBL/GenBank/DDBJ whole genome shotgun (WGS) entry which is preliminary data.</text>
</comment>
<protein>
    <submittedName>
        <fullName evidence="1">TIGR04076 family protein</fullName>
    </submittedName>
</protein>
<dbReference type="EMBL" id="LGSS01000006">
    <property type="protein sequence ID" value="KNF08660.1"/>
    <property type="molecule type" value="Genomic_DNA"/>
</dbReference>
<dbReference type="OrthoDB" id="5518200at2"/>
<accession>A0A0L0WBD1</accession>
<sequence length="88" mass="9910">MSKRPKIKITLVDKIGKMGCHRGHKIGDTFDFDTERGKLCPMAMHVAFPYVDILRYGGDIPKDSDGEIKICCPDAAVINIFKLEKIEE</sequence>
<dbReference type="InterPro" id="IPR023811">
    <property type="entry name" value="CHP04076"/>
</dbReference>
<dbReference type="PATRIC" id="fig|1503.3.peg.2945"/>
<dbReference type="NCBIfam" id="TIGR04076">
    <property type="entry name" value="TIGR04076 family protein"/>
    <property type="match status" value="1"/>
</dbReference>
<gene>
    <name evidence="1" type="ORF">CLPU_6c01460</name>
</gene>
<proteinExistence type="predicted"/>
<evidence type="ECO:0000313" key="2">
    <source>
        <dbReference type="Proteomes" id="UP000037267"/>
    </source>
</evidence>
<keyword evidence="2" id="KW-1185">Reference proteome</keyword>
<name>A0A0L0WBD1_GOTPU</name>
<evidence type="ECO:0000313" key="1">
    <source>
        <dbReference type="EMBL" id="KNF08660.1"/>
    </source>
</evidence>
<dbReference type="RefSeq" id="WP_050355175.1">
    <property type="nucleotide sequence ID" value="NZ_LGSS01000006.1"/>
</dbReference>
<dbReference type="Proteomes" id="UP000037267">
    <property type="component" value="Unassembled WGS sequence"/>
</dbReference>